<keyword evidence="1" id="KW-1133">Transmembrane helix</keyword>
<keyword evidence="1" id="KW-0812">Transmembrane</keyword>
<keyword evidence="3" id="KW-1185">Reference proteome</keyword>
<feature type="transmembrane region" description="Helical" evidence="1">
    <location>
        <begin position="137"/>
        <end position="153"/>
    </location>
</feature>
<evidence type="ECO:0000313" key="2">
    <source>
        <dbReference type="EMBL" id="MEZ8211803.1"/>
    </source>
</evidence>
<keyword evidence="1" id="KW-0472">Membrane</keyword>
<dbReference type="InterPro" id="IPR019690">
    <property type="entry name" value="DUF2569"/>
</dbReference>
<name>A0ABV4MQG1_9VIBR</name>
<dbReference type="Proteomes" id="UP001569151">
    <property type="component" value="Unassembled WGS sequence"/>
</dbReference>
<comment type="caution">
    <text evidence="2">The sequence shown here is derived from an EMBL/GenBank/DDBJ whole genome shotgun (WGS) entry which is preliminary data.</text>
</comment>
<accession>A0ABV4MQG1</accession>
<feature type="transmembrane region" description="Helical" evidence="1">
    <location>
        <begin position="18"/>
        <end position="44"/>
    </location>
</feature>
<evidence type="ECO:0000256" key="1">
    <source>
        <dbReference type="SAM" id="Phobius"/>
    </source>
</evidence>
<dbReference type="Pfam" id="PF10754">
    <property type="entry name" value="DUF2569"/>
    <property type="match status" value="1"/>
</dbReference>
<dbReference type="EMBL" id="JBGOOS010000080">
    <property type="protein sequence ID" value="MEZ8211803.1"/>
    <property type="molecule type" value="Genomic_DNA"/>
</dbReference>
<feature type="transmembrane region" description="Helical" evidence="1">
    <location>
        <begin position="100"/>
        <end position="125"/>
    </location>
</feature>
<protein>
    <submittedName>
        <fullName evidence="2">DUF2569 domain-containing protein</fullName>
    </submittedName>
</protein>
<feature type="transmembrane region" description="Helical" evidence="1">
    <location>
        <begin position="64"/>
        <end position="88"/>
    </location>
</feature>
<proteinExistence type="predicted"/>
<dbReference type="RefSeq" id="WP_053441823.1">
    <property type="nucleotide sequence ID" value="NZ_JBGOOF010000075.1"/>
</dbReference>
<sequence length="166" mass="18478">METSEVSETNEPLRIGGWLILIAIGVVFAPVRIFYFVGATYPSIFTDGSWELLTTQGSEVYSPFWGPIIIGEIVGNLLFALLGVYLAYLFFTKRSAFPKWYLGVALTSTAFILGDAYAVSLVLPGIEVLDSETTQELIRSLVTLCIWSPYLFLSQRAKATFIKERT</sequence>
<reference evidence="2 3" key="1">
    <citation type="submission" date="2024-06" db="EMBL/GenBank/DDBJ databases">
        <authorList>
            <person name="Steensen K."/>
            <person name="Seneca J."/>
            <person name="Bartlau N."/>
            <person name="Yu A.X."/>
            <person name="Polz M.F."/>
        </authorList>
    </citation>
    <scope>NUCLEOTIDE SEQUENCE [LARGE SCALE GENOMIC DNA]</scope>
    <source>
        <strain evidence="2 3">1F146</strain>
    </source>
</reference>
<evidence type="ECO:0000313" key="3">
    <source>
        <dbReference type="Proteomes" id="UP001569151"/>
    </source>
</evidence>
<gene>
    <name evidence="2" type="ORF">ACED39_23920</name>
</gene>
<organism evidence="2 3">
    <name type="scientific">Vibrio bivalvicida</name>
    <dbReference type="NCBI Taxonomy" id="1276888"/>
    <lineage>
        <taxon>Bacteria</taxon>
        <taxon>Pseudomonadati</taxon>
        <taxon>Pseudomonadota</taxon>
        <taxon>Gammaproteobacteria</taxon>
        <taxon>Vibrionales</taxon>
        <taxon>Vibrionaceae</taxon>
        <taxon>Vibrio</taxon>
        <taxon>Vibrio oreintalis group</taxon>
    </lineage>
</organism>